<geneLocation type="plasmid" evidence="2">
    <name>pmc64a</name>
</geneLocation>
<gene>
    <name evidence="1" type="ORF">GWI30_23255</name>
</gene>
<reference evidence="1 2" key="1">
    <citation type="submission" date="2020-01" db="EMBL/GenBank/DDBJ databases">
        <title>Complete genome of Aeromonas media MC64.</title>
        <authorList>
            <person name="Cao G."/>
            <person name="Fu J."/>
            <person name="Zhong C."/>
        </authorList>
    </citation>
    <scope>NUCLEOTIDE SEQUENCE [LARGE SCALE GENOMIC DNA]</scope>
    <source>
        <strain evidence="1 2">MC64</strain>
        <plasmid evidence="2">pmc64a</plasmid>
    </source>
</reference>
<organism evidence="1 2">
    <name type="scientific">Aeromonas media</name>
    <dbReference type="NCBI Taxonomy" id="651"/>
    <lineage>
        <taxon>Bacteria</taxon>
        <taxon>Pseudomonadati</taxon>
        <taxon>Pseudomonadota</taxon>
        <taxon>Gammaproteobacteria</taxon>
        <taxon>Aeromonadales</taxon>
        <taxon>Aeromonadaceae</taxon>
        <taxon>Aeromonas</taxon>
    </lineage>
</organism>
<dbReference type="EMBL" id="CP047963">
    <property type="protein sequence ID" value="QHQ53749.1"/>
    <property type="molecule type" value="Genomic_DNA"/>
</dbReference>
<sequence>MALTYANHGLSLTSALIPKTFTGSISWDVSSNQAFYKLMHAAILANLGCGLREAALRLINLSLEGNPDDHLGVRFLLAEMPVETAH</sequence>
<evidence type="ECO:0000313" key="1">
    <source>
        <dbReference type="EMBL" id="QHQ53749.1"/>
    </source>
</evidence>
<protein>
    <submittedName>
        <fullName evidence="1">Uncharacterized protein</fullName>
    </submittedName>
</protein>
<keyword evidence="1" id="KW-0614">Plasmid</keyword>
<dbReference type="AlphaFoldDB" id="A0AAE6VQR7"/>
<name>A0AAE6VQR7_AERME</name>
<accession>A0AAE6VQR7</accession>
<dbReference type="Proteomes" id="UP000463871">
    <property type="component" value="Plasmid pMC64A"/>
</dbReference>
<dbReference type="RefSeq" id="WP_161507999.1">
    <property type="nucleotide sequence ID" value="NZ_CAWPID010000002.1"/>
</dbReference>
<evidence type="ECO:0000313" key="2">
    <source>
        <dbReference type="Proteomes" id="UP000463871"/>
    </source>
</evidence>
<proteinExistence type="predicted"/>